<dbReference type="Proteomes" id="UP000182034">
    <property type="component" value="Unassembled WGS sequence"/>
</dbReference>
<dbReference type="Pfam" id="PF02518">
    <property type="entry name" value="HATPase_c"/>
    <property type="match status" value="1"/>
</dbReference>
<dbReference type="Pfam" id="PF13181">
    <property type="entry name" value="TPR_8"/>
    <property type="match status" value="2"/>
</dbReference>
<dbReference type="RefSeq" id="WP_170857267.1">
    <property type="nucleotide sequence ID" value="NZ_FPKW01000002.1"/>
</dbReference>
<dbReference type="InterPro" id="IPR019734">
    <property type="entry name" value="TPR_rpt"/>
</dbReference>
<accession>A0A1K2IH88</accession>
<evidence type="ECO:0000313" key="3">
    <source>
        <dbReference type="Proteomes" id="UP000182034"/>
    </source>
</evidence>
<dbReference type="Gene3D" id="1.25.40.10">
    <property type="entry name" value="Tetratricopeptide repeat domain"/>
    <property type="match status" value="3"/>
</dbReference>
<reference evidence="3" key="1">
    <citation type="submission" date="2016-10" db="EMBL/GenBank/DDBJ databases">
        <authorList>
            <person name="Varghese N."/>
            <person name="Submissions S."/>
        </authorList>
    </citation>
    <scope>NUCLEOTIDE SEQUENCE [LARGE SCALE GENOMIC DNA]</scope>
    <source>
        <strain evidence="3">SUR2</strain>
    </source>
</reference>
<dbReference type="Gene3D" id="3.30.565.10">
    <property type="entry name" value="Histidine kinase-like ATPase, C-terminal domain"/>
    <property type="match status" value="1"/>
</dbReference>
<dbReference type="InterPro" id="IPR036890">
    <property type="entry name" value="HATPase_C_sf"/>
</dbReference>
<organism evidence="2 3">
    <name type="scientific">Chryseobacterium limigenitum</name>
    <dbReference type="NCBI Taxonomy" id="1612149"/>
    <lineage>
        <taxon>Bacteria</taxon>
        <taxon>Pseudomonadati</taxon>
        <taxon>Bacteroidota</taxon>
        <taxon>Flavobacteriia</taxon>
        <taxon>Flavobacteriales</taxon>
        <taxon>Weeksellaceae</taxon>
        <taxon>Chryseobacterium group</taxon>
        <taxon>Chryseobacterium</taxon>
    </lineage>
</organism>
<protein>
    <submittedName>
        <fullName evidence="2">Tetratricopeptide repeat-containing protein</fullName>
    </submittedName>
</protein>
<dbReference type="InterPro" id="IPR050640">
    <property type="entry name" value="Bact_2-comp_sensor_kinase"/>
</dbReference>
<evidence type="ECO:0000313" key="2">
    <source>
        <dbReference type="EMBL" id="SFZ91626.1"/>
    </source>
</evidence>
<evidence type="ECO:0000259" key="1">
    <source>
        <dbReference type="Pfam" id="PF02518"/>
    </source>
</evidence>
<dbReference type="AlphaFoldDB" id="A0A1K2IH88"/>
<sequence length="641" mass="74254">MLDSLKTELKKRPDYFFLQREIINHYINASNIPEAKKEIEFAKTRFKDNQDYVIYFKLNEVYLCLITGDMENADKKLSYYEKNISYAKLPITAIHIHFFRGVIASSNGTQNSAKDEFEKSIQIINTNKLEKKYFLNSFNFYANSLIRIGNYEKALGILFEILEVKEFKVRFPVYNSIGVCYYNLKQFDKAEYYYQLSVQNSDDANKAQLSCNLALLLIEQKKSKEAEKYINRLDFKKLTSIDSSFVFNVLSEIEKRNKNYSKAIDHINTVIRIDERLDNKASLGSDYLSIGSLYKETGNLKQADFYFNKSYQLLNQFEDKNSKKLLLENLIGLELLKNNNPNGTRYFGEFLRISDSINSEAIQKSTNALNLKFETSKKESQIKTQQLQIEKQKNNTNMALMGIALMSLLSVGGYAWIRARQKQKQHLMEKQIEEFEYDISKLELSNINNQLNPHEIAGILQRVGLEIYSESSEAYQTMTKLHRIIRPSLTTTLTENFQLQLEQIENLLSFEQSKINIPFDYSIQNQIQNTEIAVPKLLLVNLVNNAINHGIRKNQPHGGNITVNVKEDSDYHYFTVEDTGKGRDISQPLQKGLGLSSYEKLFFVLNKKNTLKASLEIIDKIPQTGTIIKVKIPKNYQYTIN</sequence>
<gene>
    <name evidence="2" type="ORF">SAMN05216324_102440</name>
</gene>
<dbReference type="SMART" id="SM00028">
    <property type="entry name" value="TPR"/>
    <property type="match status" value="4"/>
</dbReference>
<dbReference type="SUPFAM" id="SSF55874">
    <property type="entry name" value="ATPase domain of HSP90 chaperone/DNA topoisomerase II/histidine kinase"/>
    <property type="match status" value="1"/>
</dbReference>
<feature type="domain" description="Histidine kinase/HSP90-like ATPase" evidence="1">
    <location>
        <begin position="537"/>
        <end position="600"/>
    </location>
</feature>
<proteinExistence type="predicted"/>
<dbReference type="PANTHER" id="PTHR34220:SF7">
    <property type="entry name" value="SENSOR HISTIDINE KINASE YPDA"/>
    <property type="match status" value="1"/>
</dbReference>
<name>A0A1K2IH88_9FLAO</name>
<keyword evidence="3" id="KW-1185">Reference proteome</keyword>
<dbReference type="InterPro" id="IPR003594">
    <property type="entry name" value="HATPase_dom"/>
</dbReference>
<dbReference type="EMBL" id="FPKW01000002">
    <property type="protein sequence ID" value="SFZ91626.1"/>
    <property type="molecule type" value="Genomic_DNA"/>
</dbReference>
<dbReference type="STRING" id="1612149.SAMN05216324_102440"/>
<dbReference type="InterPro" id="IPR011990">
    <property type="entry name" value="TPR-like_helical_dom_sf"/>
</dbReference>
<dbReference type="PANTHER" id="PTHR34220">
    <property type="entry name" value="SENSOR HISTIDINE KINASE YPDA"/>
    <property type="match status" value="1"/>
</dbReference>
<dbReference type="SUPFAM" id="SSF48452">
    <property type="entry name" value="TPR-like"/>
    <property type="match status" value="2"/>
</dbReference>